<gene>
    <name evidence="1" type="ORF">BDR25DRAFT_312942</name>
</gene>
<proteinExistence type="predicted"/>
<dbReference type="EMBL" id="MU003502">
    <property type="protein sequence ID" value="KAF2472396.1"/>
    <property type="molecule type" value="Genomic_DNA"/>
</dbReference>
<evidence type="ECO:0000313" key="2">
    <source>
        <dbReference type="Proteomes" id="UP000799755"/>
    </source>
</evidence>
<dbReference type="Proteomes" id="UP000799755">
    <property type="component" value="Unassembled WGS sequence"/>
</dbReference>
<name>A0ACB6QZP3_9PLEO</name>
<comment type="caution">
    <text evidence="1">The sequence shown here is derived from an EMBL/GenBank/DDBJ whole genome shotgun (WGS) entry which is preliminary data.</text>
</comment>
<evidence type="ECO:0000313" key="1">
    <source>
        <dbReference type="EMBL" id="KAF2472396.1"/>
    </source>
</evidence>
<keyword evidence="2" id="KW-1185">Reference proteome</keyword>
<reference evidence="1" key="1">
    <citation type="journal article" date="2020" name="Stud. Mycol.">
        <title>101 Dothideomycetes genomes: a test case for predicting lifestyles and emergence of pathogens.</title>
        <authorList>
            <person name="Haridas S."/>
            <person name="Albert R."/>
            <person name="Binder M."/>
            <person name="Bloem J."/>
            <person name="Labutti K."/>
            <person name="Salamov A."/>
            <person name="Andreopoulos B."/>
            <person name="Baker S."/>
            <person name="Barry K."/>
            <person name="Bills G."/>
            <person name="Bluhm B."/>
            <person name="Cannon C."/>
            <person name="Castanera R."/>
            <person name="Culley D."/>
            <person name="Daum C."/>
            <person name="Ezra D."/>
            <person name="Gonzalez J."/>
            <person name="Henrissat B."/>
            <person name="Kuo A."/>
            <person name="Liang C."/>
            <person name="Lipzen A."/>
            <person name="Lutzoni F."/>
            <person name="Magnuson J."/>
            <person name="Mondo S."/>
            <person name="Nolan M."/>
            <person name="Ohm R."/>
            <person name="Pangilinan J."/>
            <person name="Park H.-J."/>
            <person name="Ramirez L."/>
            <person name="Alfaro M."/>
            <person name="Sun H."/>
            <person name="Tritt A."/>
            <person name="Yoshinaga Y."/>
            <person name="Zwiers L.-H."/>
            <person name="Turgeon B."/>
            <person name="Goodwin S."/>
            <person name="Spatafora J."/>
            <person name="Crous P."/>
            <person name="Grigoriev I."/>
        </authorList>
    </citation>
    <scope>NUCLEOTIDE SEQUENCE</scope>
    <source>
        <strain evidence="1">ATCC 200398</strain>
    </source>
</reference>
<organism evidence="1 2">
    <name type="scientific">Lindgomyces ingoldianus</name>
    <dbReference type="NCBI Taxonomy" id="673940"/>
    <lineage>
        <taxon>Eukaryota</taxon>
        <taxon>Fungi</taxon>
        <taxon>Dikarya</taxon>
        <taxon>Ascomycota</taxon>
        <taxon>Pezizomycotina</taxon>
        <taxon>Dothideomycetes</taxon>
        <taxon>Pleosporomycetidae</taxon>
        <taxon>Pleosporales</taxon>
        <taxon>Lindgomycetaceae</taxon>
        <taxon>Lindgomyces</taxon>
    </lineage>
</organism>
<sequence>MSIPHSESTAASEDSHEKPLRVVIIGGGIGGLALAQLLRGDDKFQVTLYERGELEGGQSQLAGFRIMVALEMLTALRDRLPKDVLPLLEESIGVQPSSGQSLCMFNEKGKITMKYTTPDFRAARSVSRWKLRKALLVGSESFVKFGKEFESYKSTTNGVTVIFKDGERVECDLLVGADGAGSKVRKQLLPKASRSDTKVTVIYFKMPLTPETECMMPYGSGCLIMAPRRSMIVSSWKNPKKHYGPDDLKKIDGDESFLMCGLGCYTNEFVNQTKHPDDMTPEELKDECLARTQHWHPLFRSLIAKTIPESVFVSHIKTQDRISPWKSSNVTLLGDAAHSTASMTPYLGKGATSALFDALQLANILKSDSNPPLSAKLARYEGNMLKQGFSVADKSMSVHKLVFNMGKNRMMAKCRDRFLSSLDVVVGEKEPKGKPFPGK</sequence>
<accession>A0ACB6QZP3</accession>
<protein>
    <submittedName>
        <fullName evidence="1">FAD/NAD(P)-binding domain-containing protein</fullName>
    </submittedName>
</protein>